<feature type="domain" description="CCHC-type" evidence="6">
    <location>
        <begin position="391"/>
        <end position="405"/>
    </location>
</feature>
<name>A0A815PXK8_9BILA</name>
<evidence type="ECO:0000256" key="1">
    <source>
        <dbReference type="ARBA" id="ARBA00022679"/>
    </source>
</evidence>
<dbReference type="Proteomes" id="UP000663854">
    <property type="component" value="Unassembled WGS sequence"/>
</dbReference>
<dbReference type="InterPro" id="IPR021109">
    <property type="entry name" value="Peptidase_aspartic_dom_sf"/>
</dbReference>
<dbReference type="PROSITE" id="PS50158">
    <property type="entry name" value="ZF_CCHC"/>
    <property type="match status" value="1"/>
</dbReference>
<dbReference type="SUPFAM" id="SSF56672">
    <property type="entry name" value="DNA/RNA polymerases"/>
    <property type="match status" value="1"/>
</dbReference>
<keyword evidence="3" id="KW-0540">Nuclease</keyword>
<organism evidence="7 9">
    <name type="scientific">Rotaria sordida</name>
    <dbReference type="NCBI Taxonomy" id="392033"/>
    <lineage>
        <taxon>Eukaryota</taxon>
        <taxon>Metazoa</taxon>
        <taxon>Spiralia</taxon>
        <taxon>Gnathifera</taxon>
        <taxon>Rotifera</taxon>
        <taxon>Eurotatoria</taxon>
        <taxon>Bdelloidea</taxon>
        <taxon>Philodinida</taxon>
        <taxon>Philodinidae</taxon>
        <taxon>Rotaria</taxon>
    </lineage>
</organism>
<keyword evidence="4" id="KW-0378">Hydrolase</keyword>
<dbReference type="CDD" id="cd00303">
    <property type="entry name" value="retropepsin_like"/>
    <property type="match status" value="1"/>
</dbReference>
<dbReference type="EMBL" id="CAJNOH010007305">
    <property type="protein sequence ID" value="CAF1454653.1"/>
    <property type="molecule type" value="Genomic_DNA"/>
</dbReference>
<evidence type="ECO:0000313" key="9">
    <source>
        <dbReference type="Proteomes" id="UP000663854"/>
    </source>
</evidence>
<sequence>MTIDSLGLLLKSKKQKGDPIKNDEDINIDLDGTATTRNKINVEVREKSNDIAGHDLNDQPTRYTDKRNLTTIEMQPNSIGEFNGQGDVEQWLKQVLETFDSFQLLSSERNNLIPDILSGEALICYFKQQHHMPTFNSFIQNVLYHYGNKNSQQEQVSSFTSPLKQTKQEALDDYKETVMESLQNQMLISSLEKLPKFSDAEKFFLISTCLEADARDWFFDNLHLFNTWTSFAQNLINTFESSEKADISFNQLHHYQQEANPSMDDATKLQYLKDGLKPSLRFDVLLKNPRSTEELLEYAQKVEELKSLDEKDNIIDQAINKKTIDSFTVMSKNRNVSPSQTNQPSPSQQLGFNNSYKRNQFNNNNNLAQQHITITTTKECCMAIPKSSYQCFNCGADDHFIHNCPHFHQRVLMKIMFDSGATKSFINKVALKRTKHLPIASNQQYYLMADGYTTFEVIGIVKIFIEFSAIKTNIVVGIVNSLYTDCILGMDYINKYKVNLNNEDKQIQIHTFKNTITIPMENQIDNGKILCRLINSTCIYPYQEKKIQIGTQVSSGQLLFSPAYHLTHYKNLISPHVLISIINHSAWISVYNPTSSTCYLESNIIIGTAAPSSTVAYISIILDIQTQDTIDESNATSLTSINEQNIKNLIMHIQDQQQFISVQAILTRHHQLFDTTTTTTTIAETTKAHVIHTDKFPLPNFEQALQLVGDRKYYTKLDLRSGYFQIPIREKDKHKTAFITHIDQALLTLDKHKFQLNPQKCELIRISINYLGHTISFNGTKPLQDRIEKILSIPQPTSLKQANAFIGAIGWYRKYIKDYTKLIAPILAVTNLITRNKYKFKWDTPKCEAFDPLKNILITEPLF</sequence>
<dbReference type="Gene3D" id="2.40.70.10">
    <property type="entry name" value="Acid Proteases"/>
    <property type="match status" value="1"/>
</dbReference>
<keyword evidence="5" id="KW-0863">Zinc-finger</keyword>
<evidence type="ECO:0000256" key="5">
    <source>
        <dbReference type="PROSITE-ProRule" id="PRU00047"/>
    </source>
</evidence>
<evidence type="ECO:0000256" key="2">
    <source>
        <dbReference type="ARBA" id="ARBA00022695"/>
    </source>
</evidence>
<dbReference type="Proteomes" id="UP000663870">
    <property type="component" value="Unassembled WGS sequence"/>
</dbReference>
<accession>A0A815PXK8</accession>
<comment type="caution">
    <text evidence="7">The sequence shown here is derived from an EMBL/GenBank/DDBJ whole genome shotgun (WGS) entry which is preliminary data.</text>
</comment>
<keyword evidence="2" id="KW-0548">Nucleotidyltransferase</keyword>
<keyword evidence="10" id="KW-1185">Reference proteome</keyword>
<evidence type="ECO:0000313" key="8">
    <source>
        <dbReference type="EMBL" id="CAF1640084.1"/>
    </source>
</evidence>
<evidence type="ECO:0000313" key="7">
    <source>
        <dbReference type="EMBL" id="CAF1454653.1"/>
    </source>
</evidence>
<dbReference type="InterPro" id="IPR043128">
    <property type="entry name" value="Rev_trsase/Diguanyl_cyclase"/>
</dbReference>
<keyword evidence="1" id="KW-0808">Transferase</keyword>
<dbReference type="GO" id="GO:0004519">
    <property type="term" value="F:endonuclease activity"/>
    <property type="evidence" value="ECO:0007669"/>
    <property type="project" value="UniProtKB-KW"/>
</dbReference>
<keyword evidence="4" id="KW-0255">Endonuclease</keyword>
<dbReference type="PANTHER" id="PTHR37984:SF5">
    <property type="entry name" value="PROTEIN NYNRIN-LIKE"/>
    <property type="match status" value="1"/>
</dbReference>
<evidence type="ECO:0000256" key="4">
    <source>
        <dbReference type="ARBA" id="ARBA00022759"/>
    </source>
</evidence>
<evidence type="ECO:0000259" key="6">
    <source>
        <dbReference type="PROSITE" id="PS50158"/>
    </source>
</evidence>
<keyword evidence="5" id="KW-0479">Metal-binding</keyword>
<keyword evidence="5" id="KW-0862">Zinc</keyword>
<proteinExistence type="predicted"/>
<gene>
    <name evidence="8" type="ORF">JXQ802_LOCUS53062</name>
    <name evidence="7" type="ORF">PYM288_LOCUS36695</name>
</gene>
<dbReference type="Gene3D" id="3.30.70.270">
    <property type="match status" value="3"/>
</dbReference>
<evidence type="ECO:0000256" key="3">
    <source>
        <dbReference type="ARBA" id="ARBA00022722"/>
    </source>
</evidence>
<dbReference type="InterPro" id="IPR043502">
    <property type="entry name" value="DNA/RNA_pol_sf"/>
</dbReference>
<dbReference type="InterPro" id="IPR001878">
    <property type="entry name" value="Znf_CCHC"/>
</dbReference>
<reference evidence="7" key="1">
    <citation type="submission" date="2021-02" db="EMBL/GenBank/DDBJ databases">
        <authorList>
            <person name="Nowell W R."/>
        </authorList>
    </citation>
    <scope>NUCLEOTIDE SEQUENCE</scope>
</reference>
<dbReference type="InterPro" id="IPR050951">
    <property type="entry name" value="Retrovirus_Pol_polyprotein"/>
</dbReference>
<dbReference type="GO" id="GO:0003676">
    <property type="term" value="F:nucleic acid binding"/>
    <property type="evidence" value="ECO:0007669"/>
    <property type="project" value="InterPro"/>
</dbReference>
<protein>
    <recommendedName>
        <fullName evidence="6">CCHC-type domain-containing protein</fullName>
    </recommendedName>
</protein>
<evidence type="ECO:0000313" key="10">
    <source>
        <dbReference type="Proteomes" id="UP000663870"/>
    </source>
</evidence>
<dbReference type="GO" id="GO:0016779">
    <property type="term" value="F:nucleotidyltransferase activity"/>
    <property type="evidence" value="ECO:0007669"/>
    <property type="project" value="UniProtKB-KW"/>
</dbReference>
<dbReference type="SUPFAM" id="SSF50630">
    <property type="entry name" value="Acid proteases"/>
    <property type="match status" value="1"/>
</dbReference>
<dbReference type="Pfam" id="PF08284">
    <property type="entry name" value="RVP_2"/>
    <property type="match status" value="1"/>
</dbReference>
<dbReference type="PANTHER" id="PTHR37984">
    <property type="entry name" value="PROTEIN CBG26694"/>
    <property type="match status" value="1"/>
</dbReference>
<dbReference type="GO" id="GO:0008270">
    <property type="term" value="F:zinc ion binding"/>
    <property type="evidence" value="ECO:0007669"/>
    <property type="project" value="UniProtKB-KW"/>
</dbReference>
<dbReference type="EMBL" id="CAJNOL010008951">
    <property type="protein sequence ID" value="CAF1640084.1"/>
    <property type="molecule type" value="Genomic_DNA"/>
</dbReference>
<dbReference type="AlphaFoldDB" id="A0A815PXK8"/>